<feature type="signal peptide" evidence="2">
    <location>
        <begin position="1"/>
        <end position="26"/>
    </location>
</feature>
<proteinExistence type="predicted"/>
<comment type="caution">
    <text evidence="3">The sequence shown here is derived from an EMBL/GenBank/DDBJ whole genome shotgun (WGS) entry which is preliminary data.</text>
</comment>
<keyword evidence="4" id="KW-1185">Reference proteome</keyword>
<gene>
    <name evidence="3" type="ORF">GCM10011376_27370</name>
</gene>
<evidence type="ECO:0000256" key="1">
    <source>
        <dbReference type="SAM" id="MobiDB-lite"/>
    </source>
</evidence>
<dbReference type="RefSeq" id="WP_191280045.1">
    <property type="nucleotide sequence ID" value="NZ_BNAD01000008.1"/>
</dbReference>
<evidence type="ECO:0000313" key="4">
    <source>
        <dbReference type="Proteomes" id="UP000597341"/>
    </source>
</evidence>
<protein>
    <recommendedName>
        <fullName evidence="5">Collagen triple helix repeat-containing protein</fullName>
    </recommendedName>
</protein>
<reference evidence="4" key="1">
    <citation type="journal article" date="2019" name="Int. J. Syst. Evol. Microbiol.">
        <title>The Global Catalogue of Microorganisms (GCM) 10K type strain sequencing project: providing services to taxonomists for standard genome sequencing and annotation.</title>
        <authorList>
            <consortium name="The Broad Institute Genomics Platform"/>
            <consortium name="The Broad Institute Genome Sequencing Center for Infectious Disease"/>
            <person name="Wu L."/>
            <person name="Ma J."/>
        </authorList>
    </citation>
    <scope>NUCLEOTIDE SEQUENCE [LARGE SCALE GENOMIC DNA]</scope>
    <source>
        <strain evidence="4">CGMCC 1.12791</strain>
    </source>
</reference>
<sequence length="212" mass="20830">MFRRGSYANVASTLALIVALGGTSYAAVAIPKNSVGSKQIVNSSVKSKDVKNGTLKSVDFKAGQLPAGATGPAGPAGPAGPQGPAGPSHAFGFSSSDTIGWAAVPDEPVVLASLNLPAGSYAVTGKALANNNDAVVVDTICWLDLGAVTIDNPAKKTLSVGTASEADRGFFVVAGVGTLAAPGQASLVCSASSASGNWPNYAITAVKVGSVG</sequence>
<name>A0ABQ3HN85_9ACTN</name>
<keyword evidence="2" id="KW-0732">Signal</keyword>
<evidence type="ECO:0008006" key="5">
    <source>
        <dbReference type="Google" id="ProtNLM"/>
    </source>
</evidence>
<dbReference type="Proteomes" id="UP000597341">
    <property type="component" value="Unassembled WGS sequence"/>
</dbReference>
<feature type="chain" id="PRO_5045045223" description="Collagen triple helix repeat-containing protein" evidence="2">
    <location>
        <begin position="27"/>
        <end position="212"/>
    </location>
</feature>
<evidence type="ECO:0000313" key="3">
    <source>
        <dbReference type="EMBL" id="GHE18127.1"/>
    </source>
</evidence>
<evidence type="ECO:0000256" key="2">
    <source>
        <dbReference type="SAM" id="SignalP"/>
    </source>
</evidence>
<feature type="region of interest" description="Disordered" evidence="1">
    <location>
        <begin position="67"/>
        <end position="88"/>
    </location>
</feature>
<organism evidence="3 4">
    <name type="scientific">Nocardioides flavus</name>
    <name type="common">ex Wang et al. 2016</name>
    <dbReference type="NCBI Taxonomy" id="2058780"/>
    <lineage>
        <taxon>Bacteria</taxon>
        <taxon>Bacillati</taxon>
        <taxon>Actinomycetota</taxon>
        <taxon>Actinomycetes</taxon>
        <taxon>Propionibacteriales</taxon>
        <taxon>Nocardioidaceae</taxon>
        <taxon>Nocardioides</taxon>
    </lineage>
</organism>
<dbReference type="EMBL" id="BNAD01000008">
    <property type="protein sequence ID" value="GHE18127.1"/>
    <property type="molecule type" value="Genomic_DNA"/>
</dbReference>
<accession>A0ABQ3HN85</accession>